<proteinExistence type="predicted"/>
<accession>A0A0A8YNN5</accession>
<name>A0A0A8YNN5_ARUDO</name>
<sequence>MWDCPIDR</sequence>
<protein>
    <submittedName>
        <fullName evidence="1">Uncharacterized protein</fullName>
    </submittedName>
</protein>
<reference evidence="1" key="2">
    <citation type="journal article" date="2015" name="Data Brief">
        <title>Shoot transcriptome of the giant reed, Arundo donax.</title>
        <authorList>
            <person name="Barrero R.A."/>
            <person name="Guerrero F.D."/>
            <person name="Moolhuijzen P."/>
            <person name="Goolsby J.A."/>
            <person name="Tidwell J."/>
            <person name="Bellgard S.E."/>
            <person name="Bellgard M.I."/>
        </authorList>
    </citation>
    <scope>NUCLEOTIDE SEQUENCE</scope>
    <source>
        <tissue evidence="1">Shoot tissue taken approximately 20 cm above the soil surface</tissue>
    </source>
</reference>
<reference evidence="1" key="1">
    <citation type="submission" date="2014-09" db="EMBL/GenBank/DDBJ databases">
        <authorList>
            <person name="Magalhaes I.L.F."/>
            <person name="Oliveira U."/>
            <person name="Santos F.R."/>
            <person name="Vidigal T.H.D.A."/>
            <person name="Brescovit A.D."/>
            <person name="Santos A.J."/>
        </authorList>
    </citation>
    <scope>NUCLEOTIDE SEQUENCE</scope>
    <source>
        <tissue evidence="1">Shoot tissue taken approximately 20 cm above the soil surface</tissue>
    </source>
</reference>
<dbReference type="EMBL" id="GBRH01273563">
    <property type="protein sequence ID" value="JAD24332.1"/>
    <property type="molecule type" value="Transcribed_RNA"/>
</dbReference>
<organism evidence="1">
    <name type="scientific">Arundo donax</name>
    <name type="common">Giant reed</name>
    <name type="synonym">Donax arundinaceus</name>
    <dbReference type="NCBI Taxonomy" id="35708"/>
    <lineage>
        <taxon>Eukaryota</taxon>
        <taxon>Viridiplantae</taxon>
        <taxon>Streptophyta</taxon>
        <taxon>Embryophyta</taxon>
        <taxon>Tracheophyta</taxon>
        <taxon>Spermatophyta</taxon>
        <taxon>Magnoliopsida</taxon>
        <taxon>Liliopsida</taxon>
        <taxon>Poales</taxon>
        <taxon>Poaceae</taxon>
        <taxon>PACMAD clade</taxon>
        <taxon>Arundinoideae</taxon>
        <taxon>Arundineae</taxon>
        <taxon>Arundo</taxon>
    </lineage>
</organism>
<evidence type="ECO:0000313" key="1">
    <source>
        <dbReference type="EMBL" id="JAD24332.1"/>
    </source>
</evidence>